<dbReference type="GO" id="GO:0016075">
    <property type="term" value="P:rRNA catabolic process"/>
    <property type="evidence" value="ECO:0007669"/>
    <property type="project" value="TreeGrafter"/>
</dbReference>
<feature type="compositionally biased region" description="Basic and acidic residues" evidence="5">
    <location>
        <begin position="243"/>
        <end position="252"/>
    </location>
</feature>
<dbReference type="GO" id="GO:0034475">
    <property type="term" value="P:U4 snRNA 3'-end processing"/>
    <property type="evidence" value="ECO:0007669"/>
    <property type="project" value="TreeGrafter"/>
</dbReference>
<keyword evidence="3" id="KW-0271">Exosome</keyword>
<reference evidence="7" key="2">
    <citation type="journal article" date="2010" name="Genome Res.">
        <title>Population genomic sequencing of Coccidioides fungi reveals recent hybridization and transposon control.</title>
        <authorList>
            <person name="Neafsey D.E."/>
            <person name="Barker B.M."/>
            <person name="Sharpton T.J."/>
            <person name="Stajich J.E."/>
            <person name="Park D.J."/>
            <person name="Whiston E."/>
            <person name="Hung C.-Y."/>
            <person name="McMahan C."/>
            <person name="White J."/>
            <person name="Sykes S."/>
            <person name="Heiman D."/>
            <person name="Young S."/>
            <person name="Zeng Q."/>
            <person name="Abouelleil A."/>
            <person name="Aftuck L."/>
            <person name="Bessette D."/>
            <person name="Brown A."/>
            <person name="FitzGerald M."/>
            <person name="Lui A."/>
            <person name="Macdonald J.P."/>
            <person name="Priest M."/>
            <person name="Orbach M.J."/>
            <person name="Galgiani J.N."/>
            <person name="Kirkland T.N."/>
            <person name="Cole G.T."/>
            <person name="Birren B.W."/>
            <person name="Henn M.R."/>
            <person name="Taylor J.W."/>
            <person name="Rounsley S.D."/>
        </authorList>
    </citation>
    <scope>GENOME REANNOTATION</scope>
    <source>
        <strain evidence="7">RS</strain>
    </source>
</reference>
<dbReference type="Proteomes" id="UP000001261">
    <property type="component" value="Unassembled WGS sequence"/>
</dbReference>
<dbReference type="Gene3D" id="3.30.230.70">
    <property type="entry name" value="GHMP Kinase, N-terminal domain"/>
    <property type="match status" value="1"/>
</dbReference>
<feature type="region of interest" description="Disordered" evidence="5">
    <location>
        <begin position="236"/>
        <end position="257"/>
    </location>
</feature>
<dbReference type="InterPro" id="IPR027408">
    <property type="entry name" value="PNPase/RNase_PH_dom_sf"/>
</dbReference>
<keyword evidence="2" id="KW-0698">rRNA processing</keyword>
<gene>
    <name evidence="6" type="ORF">CIMG_12899</name>
</gene>
<evidence type="ECO:0000256" key="1">
    <source>
        <dbReference type="ARBA" id="ARBA00004123"/>
    </source>
</evidence>
<name>A0A0D8JSP0_COCIM</name>
<dbReference type="OrthoDB" id="27298at2759"/>
<reference evidence="7" key="1">
    <citation type="journal article" date="2009" name="Genome Res.">
        <title>Comparative genomic analyses of the human fungal pathogens Coccidioides and their relatives.</title>
        <authorList>
            <person name="Sharpton T.J."/>
            <person name="Stajich J.E."/>
            <person name="Rounsley S.D."/>
            <person name="Gardner M.J."/>
            <person name="Wortman J.R."/>
            <person name="Jordar V.S."/>
            <person name="Maiti R."/>
            <person name="Kodira C.D."/>
            <person name="Neafsey D.E."/>
            <person name="Zeng Q."/>
            <person name="Hung C.-Y."/>
            <person name="McMahan C."/>
            <person name="Muszewska A."/>
            <person name="Grynberg M."/>
            <person name="Mandel M.A."/>
            <person name="Kellner E.M."/>
            <person name="Barker B.M."/>
            <person name="Galgiani J.N."/>
            <person name="Orbach M.J."/>
            <person name="Kirkland T.N."/>
            <person name="Cole G.T."/>
            <person name="Henn M.R."/>
            <person name="Birren B.W."/>
            <person name="Taylor J.W."/>
        </authorList>
    </citation>
    <scope>NUCLEOTIDE SEQUENCE [LARGE SCALE GENOMIC DNA]</scope>
    <source>
        <strain evidence="7">RS</strain>
    </source>
</reference>
<dbReference type="GO" id="GO:0000176">
    <property type="term" value="C:nuclear exosome (RNase complex)"/>
    <property type="evidence" value="ECO:0007669"/>
    <property type="project" value="TreeGrafter"/>
</dbReference>
<dbReference type="VEuPathDB" id="FungiDB:CIMG_12899"/>
<feature type="region of interest" description="Disordered" evidence="5">
    <location>
        <begin position="1"/>
        <end position="22"/>
    </location>
</feature>
<evidence type="ECO:0000256" key="2">
    <source>
        <dbReference type="ARBA" id="ARBA00022552"/>
    </source>
</evidence>
<dbReference type="GO" id="GO:0005730">
    <property type="term" value="C:nucleolus"/>
    <property type="evidence" value="ECO:0007669"/>
    <property type="project" value="TreeGrafter"/>
</dbReference>
<evidence type="ECO:0000313" key="7">
    <source>
        <dbReference type="Proteomes" id="UP000001261"/>
    </source>
</evidence>
<dbReference type="PANTHER" id="PTHR11953:SF1">
    <property type="entry name" value="EXOSOME COMPLEX COMPONENT RRP46"/>
    <property type="match status" value="1"/>
</dbReference>
<dbReference type="InParanoid" id="A0A0D8JSP0"/>
<protein>
    <submittedName>
        <fullName evidence="6">Exosome complex subunit Rrp46</fullName>
    </submittedName>
</protein>
<comment type="subcellular location">
    <subcellularLocation>
        <location evidence="1">Nucleus</location>
    </subcellularLocation>
</comment>
<organism evidence="6 7">
    <name type="scientific">Coccidioides immitis (strain RS)</name>
    <name type="common">Valley fever fungus</name>
    <dbReference type="NCBI Taxonomy" id="246410"/>
    <lineage>
        <taxon>Eukaryota</taxon>
        <taxon>Fungi</taxon>
        <taxon>Dikarya</taxon>
        <taxon>Ascomycota</taxon>
        <taxon>Pezizomycotina</taxon>
        <taxon>Eurotiomycetes</taxon>
        <taxon>Eurotiomycetidae</taxon>
        <taxon>Onygenales</taxon>
        <taxon>Onygenaceae</taxon>
        <taxon>Coccidioides</taxon>
    </lineage>
</organism>
<dbReference type="AlphaFoldDB" id="A0A0D8JSP0"/>
<dbReference type="SUPFAM" id="SSF55666">
    <property type="entry name" value="Ribonuclease PH domain 2-like"/>
    <property type="match status" value="1"/>
</dbReference>
<dbReference type="InterPro" id="IPR050080">
    <property type="entry name" value="RNase_PH"/>
</dbReference>
<dbReference type="InterPro" id="IPR036345">
    <property type="entry name" value="ExoRNase_PH_dom2_sf"/>
</dbReference>
<dbReference type="EMBL" id="GG704911">
    <property type="protein sequence ID" value="KJF60365.1"/>
    <property type="molecule type" value="Genomic_DNA"/>
</dbReference>
<dbReference type="GO" id="GO:0006364">
    <property type="term" value="P:rRNA processing"/>
    <property type="evidence" value="ECO:0007669"/>
    <property type="project" value="UniProtKB-KW"/>
</dbReference>
<evidence type="ECO:0000313" key="6">
    <source>
        <dbReference type="EMBL" id="KJF60365.1"/>
    </source>
</evidence>
<dbReference type="KEGG" id="cim:CIMG_12899"/>
<keyword evidence="7" id="KW-1185">Reference proteome</keyword>
<dbReference type="GO" id="GO:0000177">
    <property type="term" value="C:cytoplasmic exosome (RNase complex)"/>
    <property type="evidence" value="ECO:0007669"/>
    <property type="project" value="TreeGrafter"/>
</dbReference>
<dbReference type="PANTHER" id="PTHR11953">
    <property type="entry name" value="EXOSOME COMPLEX COMPONENT"/>
    <property type="match status" value="1"/>
</dbReference>
<dbReference type="STRING" id="246410.A0A0D8JSP0"/>
<dbReference type="RefSeq" id="XP_004445985.1">
    <property type="nucleotide sequence ID" value="XM_004445928.1"/>
</dbReference>
<dbReference type="GeneID" id="24164526"/>
<evidence type="ECO:0000256" key="5">
    <source>
        <dbReference type="SAM" id="MobiDB-lite"/>
    </source>
</evidence>
<evidence type="ECO:0000256" key="4">
    <source>
        <dbReference type="ARBA" id="ARBA00023242"/>
    </source>
</evidence>
<dbReference type="GO" id="GO:0071028">
    <property type="term" value="P:nuclear mRNA surveillance"/>
    <property type="evidence" value="ECO:0007669"/>
    <property type="project" value="TreeGrafter"/>
</dbReference>
<dbReference type="GO" id="GO:0071051">
    <property type="term" value="P:poly(A)-dependent snoRNA 3'-end processing"/>
    <property type="evidence" value="ECO:0007669"/>
    <property type="project" value="TreeGrafter"/>
</dbReference>
<evidence type="ECO:0000256" key="3">
    <source>
        <dbReference type="ARBA" id="ARBA00022835"/>
    </source>
</evidence>
<dbReference type="GO" id="GO:0003723">
    <property type="term" value="F:RNA binding"/>
    <property type="evidence" value="ECO:0007669"/>
    <property type="project" value="TreeGrafter"/>
</dbReference>
<accession>A0A0D8JSP0</accession>
<keyword evidence="4" id="KW-0539">Nucleus</keyword>
<sequence length="548" mass="58811">MAKRNRSIGLQSGMHNDGKPSKRFEHATSQALKVLSLAENLVPSRPAPFPASRAPTPQVLALVISGGCATKSLGGRSGWLPMTAVACGADVPLLPQAPSEERLFLEGCQFRILLASLTMEQPARIETRMSAQILKYDDICTPLWSTSFCVVGMTSDSCNYLPAAAFLPTWTFFRDLLSKHAPSPPPSVLQDENEAANCTRVSLSHLALDVDDNVRGPAKERNNSFPVVKVPTCRSNYGGRSSGEQKGKDVRRPTLSCGKPPLAARGQLGAGLFAHPISIIVGRLNLQPGMHSTAMAAPIASLAPLEFANGSASYTSPTGDQILGSVNGPIEVNRRDAQKPDEATLEIVVKPGVGGSGVGERYVEGILRSVLSRVILMRDKAMARRAIVVTLVVVKNMVAEGKVDERGGSYLPILPSLLHTALLSLMSAAVPMSMIFTAALVAVTSHNEIVPHPSPKVSKAATSLHVLAFSSKGHLLLNESQGEFNIETWEKVYDLAETICRGGTKVQLIKDGDVSMDDAEMVQSLEQLVRRVVRDKAREDFAWKLATT</sequence>
<proteinExistence type="predicted"/>